<protein>
    <submittedName>
        <fullName evidence="5">NADP-dependent 3-hydroxy acid dehydrogenase YdfG</fullName>
    </submittedName>
</protein>
<dbReference type="PANTHER" id="PTHR43180">
    <property type="entry name" value="3-OXOACYL-(ACYL-CARRIER-PROTEIN) REDUCTASE (AFU_ORTHOLOGUE AFUA_6G11210)"/>
    <property type="match status" value="1"/>
</dbReference>
<comment type="caution">
    <text evidence="5">The sequence shown here is derived from an EMBL/GenBank/DDBJ whole genome shotgun (WGS) entry which is preliminary data.</text>
</comment>
<keyword evidence="6" id="KW-1185">Reference proteome</keyword>
<dbReference type="PANTHER" id="PTHR43180:SF66">
    <property type="entry name" value="SHORT-CHAIN DEHYDROGENASE_REDUCTASE FAMILY PROTEIN"/>
    <property type="match status" value="1"/>
</dbReference>
<dbReference type="InterPro" id="IPR020904">
    <property type="entry name" value="Sc_DH/Rdtase_CS"/>
</dbReference>
<dbReference type="SMART" id="SM00822">
    <property type="entry name" value="PKS_KR"/>
    <property type="match status" value="1"/>
</dbReference>
<sequence>MSSHHPVAGRTVLITGAAGGIGTATARALYARGARVVLTDRTRDDVAPLAAELGSRALAVAADVTDHDSVRAAVDAAVAEFGSLDVVFANAGIAGRPGTVAAGDPDEFERVVDVDLLGVWRTVRAALPHVIAARGYVLCCASIYGFVNGVVNTPYAMSKAGVEQLGRALRVELAIHGASAGVLAPGWIRTPIADVAFGGDPVVSALRRRAYPGPLGNAISPDRVATAAVRGIERRAARIVVPRRWAPVSALRGLVNPVLDGWLERDATIQRAIRQLDEPRRP</sequence>
<reference evidence="5 6" key="1">
    <citation type="submission" date="2019-02" db="EMBL/GenBank/DDBJ databases">
        <title>Sequencing the genomes of 1000 actinobacteria strains.</title>
        <authorList>
            <person name="Klenk H.-P."/>
        </authorList>
    </citation>
    <scope>NUCLEOTIDE SEQUENCE [LARGE SCALE GENOMIC DNA]</scope>
    <source>
        <strain evidence="5 6">DSM 45779</strain>
    </source>
</reference>
<dbReference type="InterPro" id="IPR002347">
    <property type="entry name" value="SDR_fam"/>
</dbReference>
<dbReference type="InterPro" id="IPR057326">
    <property type="entry name" value="KR_dom"/>
</dbReference>
<proteinExistence type="inferred from homology"/>
<dbReference type="InterPro" id="IPR036291">
    <property type="entry name" value="NAD(P)-bd_dom_sf"/>
</dbReference>
<evidence type="ECO:0000313" key="6">
    <source>
        <dbReference type="Proteomes" id="UP000291591"/>
    </source>
</evidence>
<dbReference type="AlphaFoldDB" id="A0A4Q7UTM3"/>
<dbReference type="Gene3D" id="3.40.50.720">
    <property type="entry name" value="NAD(P)-binding Rossmann-like Domain"/>
    <property type="match status" value="1"/>
</dbReference>
<dbReference type="Proteomes" id="UP000291591">
    <property type="component" value="Unassembled WGS sequence"/>
</dbReference>
<comment type="similarity">
    <text evidence="1 3">Belongs to the short-chain dehydrogenases/reductases (SDR) family.</text>
</comment>
<dbReference type="PRINTS" id="PR00081">
    <property type="entry name" value="GDHRDH"/>
</dbReference>
<accession>A0A4Q7UTM3</accession>
<dbReference type="PRINTS" id="PR00080">
    <property type="entry name" value="SDRFAMILY"/>
</dbReference>
<gene>
    <name evidence="5" type="ORF">EV383_1056</name>
</gene>
<evidence type="ECO:0000259" key="4">
    <source>
        <dbReference type="SMART" id="SM00822"/>
    </source>
</evidence>
<dbReference type="GO" id="GO:0016491">
    <property type="term" value="F:oxidoreductase activity"/>
    <property type="evidence" value="ECO:0007669"/>
    <property type="project" value="UniProtKB-KW"/>
</dbReference>
<feature type="domain" description="Ketoreductase" evidence="4">
    <location>
        <begin position="10"/>
        <end position="181"/>
    </location>
</feature>
<dbReference type="PROSITE" id="PS00061">
    <property type="entry name" value="ADH_SHORT"/>
    <property type="match status" value="1"/>
</dbReference>
<dbReference type="SUPFAM" id="SSF51735">
    <property type="entry name" value="NAD(P)-binding Rossmann-fold domains"/>
    <property type="match status" value="1"/>
</dbReference>
<evidence type="ECO:0000256" key="1">
    <source>
        <dbReference type="ARBA" id="ARBA00006484"/>
    </source>
</evidence>
<organism evidence="5 6">
    <name type="scientific">Pseudonocardia sediminis</name>
    <dbReference type="NCBI Taxonomy" id="1397368"/>
    <lineage>
        <taxon>Bacteria</taxon>
        <taxon>Bacillati</taxon>
        <taxon>Actinomycetota</taxon>
        <taxon>Actinomycetes</taxon>
        <taxon>Pseudonocardiales</taxon>
        <taxon>Pseudonocardiaceae</taxon>
        <taxon>Pseudonocardia</taxon>
    </lineage>
</organism>
<name>A0A4Q7UTM3_PSEST</name>
<evidence type="ECO:0000256" key="2">
    <source>
        <dbReference type="ARBA" id="ARBA00023002"/>
    </source>
</evidence>
<evidence type="ECO:0000313" key="5">
    <source>
        <dbReference type="EMBL" id="RZT84218.1"/>
    </source>
</evidence>
<dbReference type="Pfam" id="PF00106">
    <property type="entry name" value="adh_short"/>
    <property type="match status" value="1"/>
</dbReference>
<dbReference type="FunFam" id="3.40.50.720:FF:000084">
    <property type="entry name" value="Short-chain dehydrogenase reductase"/>
    <property type="match status" value="1"/>
</dbReference>
<dbReference type="EMBL" id="SHKL01000001">
    <property type="protein sequence ID" value="RZT84218.1"/>
    <property type="molecule type" value="Genomic_DNA"/>
</dbReference>
<keyword evidence="2" id="KW-0560">Oxidoreductase</keyword>
<dbReference type="CDD" id="cd05233">
    <property type="entry name" value="SDR_c"/>
    <property type="match status" value="1"/>
</dbReference>
<dbReference type="NCBIfam" id="NF004526">
    <property type="entry name" value="PRK05872.1"/>
    <property type="match status" value="1"/>
</dbReference>
<dbReference type="RefSeq" id="WP_207223441.1">
    <property type="nucleotide sequence ID" value="NZ_SHKL01000001.1"/>
</dbReference>
<evidence type="ECO:0000256" key="3">
    <source>
        <dbReference type="RuleBase" id="RU000363"/>
    </source>
</evidence>